<dbReference type="EMBL" id="MU853333">
    <property type="protein sequence ID" value="KAK4116325.1"/>
    <property type="molecule type" value="Genomic_DNA"/>
</dbReference>
<feature type="compositionally biased region" description="Acidic residues" evidence="2">
    <location>
        <begin position="45"/>
        <end position="55"/>
    </location>
</feature>
<dbReference type="GeneID" id="89942599"/>
<dbReference type="InterPro" id="IPR001138">
    <property type="entry name" value="Zn2Cys6_DnaBD"/>
</dbReference>
<gene>
    <name evidence="3" type="ORF">N656DRAFT_826197</name>
</gene>
<name>A0AAN6TKY6_9PEZI</name>
<comment type="caution">
    <text evidence="3">The sequence shown here is derived from an EMBL/GenBank/DDBJ whole genome shotgun (WGS) entry which is preliminary data.</text>
</comment>
<evidence type="ECO:0000256" key="2">
    <source>
        <dbReference type="SAM" id="MobiDB-lite"/>
    </source>
</evidence>
<keyword evidence="1" id="KW-0539">Nucleus</keyword>
<evidence type="ECO:0008006" key="5">
    <source>
        <dbReference type="Google" id="ProtNLM"/>
    </source>
</evidence>
<feature type="region of interest" description="Disordered" evidence="2">
    <location>
        <begin position="1"/>
        <end position="100"/>
    </location>
</feature>
<feature type="compositionally biased region" description="Low complexity" evidence="2">
    <location>
        <begin position="71"/>
        <end position="81"/>
    </location>
</feature>
<evidence type="ECO:0000313" key="4">
    <source>
        <dbReference type="Proteomes" id="UP001302812"/>
    </source>
</evidence>
<keyword evidence="4" id="KW-1185">Reference proteome</keyword>
<proteinExistence type="predicted"/>
<dbReference type="GO" id="GO:0008270">
    <property type="term" value="F:zinc ion binding"/>
    <property type="evidence" value="ECO:0007669"/>
    <property type="project" value="InterPro"/>
</dbReference>
<evidence type="ECO:0000313" key="3">
    <source>
        <dbReference type="EMBL" id="KAK4116325.1"/>
    </source>
</evidence>
<organism evidence="3 4">
    <name type="scientific">Canariomyces notabilis</name>
    <dbReference type="NCBI Taxonomy" id="2074819"/>
    <lineage>
        <taxon>Eukaryota</taxon>
        <taxon>Fungi</taxon>
        <taxon>Dikarya</taxon>
        <taxon>Ascomycota</taxon>
        <taxon>Pezizomycotina</taxon>
        <taxon>Sordariomycetes</taxon>
        <taxon>Sordariomycetidae</taxon>
        <taxon>Sordariales</taxon>
        <taxon>Chaetomiaceae</taxon>
        <taxon>Canariomyces</taxon>
    </lineage>
</organism>
<dbReference type="RefSeq" id="XP_064673895.1">
    <property type="nucleotide sequence ID" value="XM_064818472.1"/>
</dbReference>
<feature type="compositionally biased region" description="Low complexity" evidence="2">
    <location>
        <begin position="30"/>
        <end position="44"/>
    </location>
</feature>
<reference evidence="3" key="2">
    <citation type="submission" date="2023-05" db="EMBL/GenBank/DDBJ databases">
        <authorList>
            <consortium name="Lawrence Berkeley National Laboratory"/>
            <person name="Steindorff A."/>
            <person name="Hensen N."/>
            <person name="Bonometti L."/>
            <person name="Westerberg I."/>
            <person name="Brannstrom I.O."/>
            <person name="Guillou S."/>
            <person name="Cros-Aarteil S."/>
            <person name="Calhoun S."/>
            <person name="Haridas S."/>
            <person name="Kuo A."/>
            <person name="Mondo S."/>
            <person name="Pangilinan J."/>
            <person name="Riley R."/>
            <person name="Labutti K."/>
            <person name="Andreopoulos B."/>
            <person name="Lipzen A."/>
            <person name="Chen C."/>
            <person name="Yanf M."/>
            <person name="Daum C."/>
            <person name="Ng V."/>
            <person name="Clum A."/>
            <person name="Ohm R."/>
            <person name="Martin F."/>
            <person name="Silar P."/>
            <person name="Natvig D."/>
            <person name="Lalanne C."/>
            <person name="Gautier V."/>
            <person name="Ament-Velasquez S.L."/>
            <person name="Kruys A."/>
            <person name="Hutchinson M.I."/>
            <person name="Powell A.J."/>
            <person name="Barry K."/>
            <person name="Miller A.N."/>
            <person name="Grigoriev I.V."/>
            <person name="Debuchy R."/>
            <person name="Gladieux P."/>
            <person name="Thoren M.H."/>
            <person name="Johannesson H."/>
        </authorList>
    </citation>
    <scope>NUCLEOTIDE SEQUENCE</scope>
    <source>
        <strain evidence="3">CBS 508.74</strain>
    </source>
</reference>
<dbReference type="AlphaFoldDB" id="A0AAN6TKY6"/>
<feature type="region of interest" description="Disordered" evidence="2">
    <location>
        <begin position="138"/>
        <end position="157"/>
    </location>
</feature>
<dbReference type="GO" id="GO:0000981">
    <property type="term" value="F:DNA-binding transcription factor activity, RNA polymerase II-specific"/>
    <property type="evidence" value="ECO:0007669"/>
    <property type="project" value="InterPro"/>
</dbReference>
<dbReference type="Proteomes" id="UP001302812">
    <property type="component" value="Unassembled WGS sequence"/>
</dbReference>
<accession>A0AAN6TKY6</accession>
<protein>
    <recommendedName>
        <fullName evidence="5">Zn(2)-C6 fungal-type domain-containing protein</fullName>
    </recommendedName>
</protein>
<reference evidence="3" key="1">
    <citation type="journal article" date="2023" name="Mol. Phylogenet. Evol.">
        <title>Genome-scale phylogeny and comparative genomics of the fungal order Sordariales.</title>
        <authorList>
            <person name="Hensen N."/>
            <person name="Bonometti L."/>
            <person name="Westerberg I."/>
            <person name="Brannstrom I.O."/>
            <person name="Guillou S."/>
            <person name="Cros-Aarteil S."/>
            <person name="Calhoun S."/>
            <person name="Haridas S."/>
            <person name="Kuo A."/>
            <person name="Mondo S."/>
            <person name="Pangilinan J."/>
            <person name="Riley R."/>
            <person name="LaButti K."/>
            <person name="Andreopoulos B."/>
            <person name="Lipzen A."/>
            <person name="Chen C."/>
            <person name="Yan M."/>
            <person name="Daum C."/>
            <person name="Ng V."/>
            <person name="Clum A."/>
            <person name="Steindorff A."/>
            <person name="Ohm R.A."/>
            <person name="Martin F."/>
            <person name="Silar P."/>
            <person name="Natvig D.O."/>
            <person name="Lalanne C."/>
            <person name="Gautier V."/>
            <person name="Ament-Velasquez S.L."/>
            <person name="Kruys A."/>
            <person name="Hutchinson M.I."/>
            <person name="Powell A.J."/>
            <person name="Barry K."/>
            <person name="Miller A.N."/>
            <person name="Grigoriev I.V."/>
            <person name="Debuchy R."/>
            <person name="Gladieux P."/>
            <person name="Hiltunen Thoren M."/>
            <person name="Johannesson H."/>
        </authorList>
    </citation>
    <scope>NUCLEOTIDE SEQUENCE</scope>
    <source>
        <strain evidence="3">CBS 508.74</strain>
    </source>
</reference>
<dbReference type="CDD" id="cd00067">
    <property type="entry name" value="GAL4"/>
    <property type="match status" value="1"/>
</dbReference>
<evidence type="ECO:0000256" key="1">
    <source>
        <dbReference type="ARBA" id="ARBA00023242"/>
    </source>
</evidence>
<sequence length="576" mass="64145">MSYMLDRPAPSMTSSAFGRQYGGSPAPPRSVSSGVGDTTGSSSYTDDESEFFDFDLWDKNTRGVGTDATTPSSIPPEESLAPSPPLLGPGSSIATPPSHGEDVPMLDVDSHETQPPHVWPGISGPHPPRDGAIHFEQSTETQRGMSRPPSSPNSSDMPFLGQLQAILPPGQKKTRTVRNPVETSQVRNIKACYCCKISKSKCDTALVCEQCNKGPLPEQACIRKTLCETLGSAYARWNWNDADILLPGRAQFVEDHPLRLLISLSDSVDGPFLDLVAHPFNLPNQKDRGILRWGIIRDRSPGLEGMICEWMKSQILNEKSTGFEAQIDKLLCLSVSRQEALSQTEGHTQAWMTLLRELLEMKCMLKIWSCKQLFFALKRGSPPIPFDPRLASIQDSLRVLAAEKISELERTVVKQIQENFVLKKDTAKEPGASPTKRASFDGIRWLVLWQMILIYRKSLGWMLEQQQTNAAPIPIAVAGIEKRHNFRETTKQLLNAITITYSAFFHKKKVQKLKAAGTHEFSKDPETQEAFARAWQGLPEFFEQVRGQVAPTDELFKAYIVENEADILTKGINTRK</sequence>